<sequence>MLMARRPPLSPEQLPDWPVGDPAAPLAPGVVRVWLWSLDGPCPDCDERWLSVDERDRADRFHFGEDRQHFVAARCGLRRLLAAATGRSPAEVAFRYHGLGKPALEHDGATVRFNLSHSAGVALAAVSADADVGADIEAVRPTRWADGIAERYFSPTEVAGLRGEPVDRQDQAFFRFWTNKEAVVKLIGTGLGFPLPAFTTPLDAPTGAEVTLPKDNPLALSRCWVRPLPTGEHLRGAVATPGSVERVECFRL</sequence>
<reference evidence="5 6" key="1">
    <citation type="submission" date="2019-02" db="EMBL/GenBank/DDBJ databases">
        <title>Deep-cultivation of Planctomycetes and their phenomic and genomic characterization uncovers novel biology.</title>
        <authorList>
            <person name="Wiegand S."/>
            <person name="Jogler M."/>
            <person name="Boedeker C."/>
            <person name="Pinto D."/>
            <person name="Vollmers J."/>
            <person name="Rivas-Marin E."/>
            <person name="Kohn T."/>
            <person name="Peeters S.H."/>
            <person name="Heuer A."/>
            <person name="Rast P."/>
            <person name="Oberbeckmann S."/>
            <person name="Bunk B."/>
            <person name="Jeske O."/>
            <person name="Meyerdierks A."/>
            <person name="Storesund J.E."/>
            <person name="Kallscheuer N."/>
            <person name="Luecker S."/>
            <person name="Lage O.M."/>
            <person name="Pohl T."/>
            <person name="Merkel B.J."/>
            <person name="Hornburger P."/>
            <person name="Mueller R.-W."/>
            <person name="Bruemmer F."/>
            <person name="Labrenz M."/>
            <person name="Spormann A.M."/>
            <person name="Op Den Camp H."/>
            <person name="Overmann J."/>
            <person name="Amann R."/>
            <person name="Jetten M.S.M."/>
            <person name="Mascher T."/>
            <person name="Medema M.H."/>
            <person name="Devos D.P."/>
            <person name="Kaster A.-K."/>
            <person name="Ovreas L."/>
            <person name="Rohde M."/>
            <person name="Galperin M.Y."/>
            <person name="Jogler C."/>
        </authorList>
    </citation>
    <scope>NUCLEOTIDE SEQUENCE [LARGE SCALE GENOMIC DNA]</scope>
    <source>
        <strain evidence="5 6">Pla123a</strain>
    </source>
</reference>
<dbReference type="InterPro" id="IPR037143">
    <property type="entry name" value="4-PPantetheinyl_Trfase_dom_sf"/>
</dbReference>
<keyword evidence="6" id="KW-1185">Reference proteome</keyword>
<evidence type="ECO:0000259" key="4">
    <source>
        <dbReference type="Pfam" id="PF22624"/>
    </source>
</evidence>
<dbReference type="AlphaFoldDB" id="A0A5C5ZD65"/>
<gene>
    <name evidence="5" type="primary">psf-1</name>
    <name evidence="5" type="ORF">Pla123a_00810</name>
</gene>
<feature type="domain" description="4'-phosphopantetheinyl transferase" evidence="3">
    <location>
        <begin position="132"/>
        <end position="218"/>
    </location>
</feature>
<comment type="caution">
    <text evidence="5">The sequence shown here is derived from an EMBL/GenBank/DDBJ whole genome shotgun (WGS) entry which is preliminary data.</text>
</comment>
<dbReference type="GO" id="GO:0019878">
    <property type="term" value="P:lysine biosynthetic process via aminoadipic acid"/>
    <property type="evidence" value="ECO:0007669"/>
    <property type="project" value="TreeGrafter"/>
</dbReference>
<evidence type="ECO:0000256" key="2">
    <source>
        <dbReference type="ARBA" id="ARBA00022679"/>
    </source>
</evidence>
<dbReference type="EMBL" id="SJPO01000001">
    <property type="protein sequence ID" value="TWT85274.1"/>
    <property type="molecule type" value="Genomic_DNA"/>
</dbReference>
<dbReference type="OrthoDB" id="9808281at2"/>
<keyword evidence="2 5" id="KW-0808">Transferase</keyword>
<dbReference type="EC" id="2.7.8.-" evidence="5"/>
<dbReference type="InterPro" id="IPR055066">
    <property type="entry name" value="AASDHPPT_N"/>
</dbReference>
<accession>A0A5C5ZD65</accession>
<dbReference type="GO" id="GO:0008897">
    <property type="term" value="F:holo-[acyl-carrier-protein] synthase activity"/>
    <property type="evidence" value="ECO:0007669"/>
    <property type="project" value="InterPro"/>
</dbReference>
<proteinExistence type="inferred from homology"/>
<organism evidence="5 6">
    <name type="scientific">Posidoniimonas polymericola</name>
    <dbReference type="NCBI Taxonomy" id="2528002"/>
    <lineage>
        <taxon>Bacteria</taxon>
        <taxon>Pseudomonadati</taxon>
        <taxon>Planctomycetota</taxon>
        <taxon>Planctomycetia</taxon>
        <taxon>Pirellulales</taxon>
        <taxon>Lacipirellulaceae</taxon>
        <taxon>Posidoniimonas</taxon>
    </lineage>
</organism>
<dbReference type="PANTHER" id="PTHR12215:SF10">
    <property type="entry name" value="L-AMINOADIPATE-SEMIALDEHYDE DEHYDROGENASE-PHOSPHOPANTETHEINYL TRANSFERASE"/>
    <property type="match status" value="1"/>
</dbReference>
<evidence type="ECO:0000256" key="1">
    <source>
        <dbReference type="ARBA" id="ARBA00010990"/>
    </source>
</evidence>
<dbReference type="PANTHER" id="PTHR12215">
    <property type="entry name" value="PHOSPHOPANTETHEINE TRANSFERASE"/>
    <property type="match status" value="1"/>
</dbReference>
<evidence type="ECO:0000313" key="6">
    <source>
        <dbReference type="Proteomes" id="UP000318478"/>
    </source>
</evidence>
<evidence type="ECO:0000313" key="5">
    <source>
        <dbReference type="EMBL" id="TWT85274.1"/>
    </source>
</evidence>
<dbReference type="Pfam" id="PF22624">
    <property type="entry name" value="AASDHPPT_N"/>
    <property type="match status" value="1"/>
</dbReference>
<name>A0A5C5ZD65_9BACT</name>
<feature type="domain" description="4'-phosphopantetheinyl transferase N-terminal" evidence="4">
    <location>
        <begin position="50"/>
        <end position="124"/>
    </location>
</feature>
<protein>
    <submittedName>
        <fullName evidence="5">4'-phosphopantetheinyl transferase psf-1</fullName>
        <ecNumber evidence="5">2.7.8.-</ecNumber>
    </submittedName>
</protein>
<dbReference type="GO" id="GO:0005829">
    <property type="term" value="C:cytosol"/>
    <property type="evidence" value="ECO:0007669"/>
    <property type="project" value="TreeGrafter"/>
</dbReference>
<dbReference type="Proteomes" id="UP000318478">
    <property type="component" value="Unassembled WGS sequence"/>
</dbReference>
<dbReference type="Pfam" id="PF01648">
    <property type="entry name" value="ACPS"/>
    <property type="match status" value="1"/>
</dbReference>
<evidence type="ECO:0000259" key="3">
    <source>
        <dbReference type="Pfam" id="PF01648"/>
    </source>
</evidence>
<comment type="similarity">
    <text evidence="1">Belongs to the P-Pant transferase superfamily. Gsp/Sfp/HetI/AcpT family.</text>
</comment>
<dbReference type="GO" id="GO:0000287">
    <property type="term" value="F:magnesium ion binding"/>
    <property type="evidence" value="ECO:0007669"/>
    <property type="project" value="InterPro"/>
</dbReference>
<dbReference type="SUPFAM" id="SSF56214">
    <property type="entry name" value="4'-phosphopantetheinyl transferase"/>
    <property type="match status" value="2"/>
</dbReference>
<dbReference type="InterPro" id="IPR008278">
    <property type="entry name" value="4-PPantetheinyl_Trfase_dom"/>
</dbReference>
<dbReference type="Gene3D" id="3.90.470.20">
    <property type="entry name" value="4'-phosphopantetheinyl transferase domain"/>
    <property type="match status" value="2"/>
</dbReference>
<dbReference type="InterPro" id="IPR050559">
    <property type="entry name" value="P-Pant_transferase_sf"/>
</dbReference>